<dbReference type="InterPro" id="IPR001633">
    <property type="entry name" value="EAL_dom"/>
</dbReference>
<dbReference type="InterPro" id="IPR029787">
    <property type="entry name" value="Nucleotide_cyclase"/>
</dbReference>
<dbReference type="PANTHER" id="PTHR44757">
    <property type="entry name" value="DIGUANYLATE CYCLASE DGCP"/>
    <property type="match status" value="1"/>
</dbReference>
<dbReference type="SMART" id="SM00091">
    <property type="entry name" value="PAS"/>
    <property type="match status" value="2"/>
</dbReference>
<keyword evidence="5" id="KW-1185">Reference proteome</keyword>
<dbReference type="Proteomes" id="UP000612282">
    <property type="component" value="Unassembled WGS sequence"/>
</dbReference>
<dbReference type="SMART" id="SM00052">
    <property type="entry name" value="EAL"/>
    <property type="match status" value="1"/>
</dbReference>
<gene>
    <name evidence="4" type="ORF">Aco03nite_092250</name>
</gene>
<proteinExistence type="predicted"/>
<comment type="caution">
    <text evidence="4">The sequence shown here is derived from an EMBL/GenBank/DDBJ whole genome shotgun (WGS) entry which is preliminary data.</text>
</comment>
<dbReference type="Pfam" id="PF00989">
    <property type="entry name" value="PAS"/>
    <property type="match status" value="1"/>
</dbReference>
<evidence type="ECO:0000259" key="1">
    <source>
        <dbReference type="PROSITE" id="PS50112"/>
    </source>
</evidence>
<evidence type="ECO:0000259" key="3">
    <source>
        <dbReference type="PROSITE" id="PS50887"/>
    </source>
</evidence>
<dbReference type="InterPro" id="IPR052155">
    <property type="entry name" value="Biofilm_reg_signaling"/>
</dbReference>
<name>A0ABQ3XQN2_9ACTN</name>
<dbReference type="PROSITE" id="PS50112">
    <property type="entry name" value="PAS"/>
    <property type="match status" value="2"/>
</dbReference>
<dbReference type="PROSITE" id="PS50883">
    <property type="entry name" value="EAL"/>
    <property type="match status" value="1"/>
</dbReference>
<dbReference type="InterPro" id="IPR000014">
    <property type="entry name" value="PAS"/>
</dbReference>
<dbReference type="InterPro" id="IPR043128">
    <property type="entry name" value="Rev_trsase/Diguanyl_cyclase"/>
</dbReference>
<dbReference type="NCBIfam" id="TIGR00254">
    <property type="entry name" value="GGDEF"/>
    <property type="match status" value="1"/>
</dbReference>
<dbReference type="RefSeq" id="WP_203808199.1">
    <property type="nucleotide sequence ID" value="NZ_BAAAQE010000049.1"/>
</dbReference>
<dbReference type="NCBIfam" id="TIGR00229">
    <property type="entry name" value="sensory_box"/>
    <property type="match status" value="2"/>
</dbReference>
<dbReference type="CDD" id="cd00130">
    <property type="entry name" value="PAS"/>
    <property type="match status" value="2"/>
</dbReference>
<evidence type="ECO:0000313" key="5">
    <source>
        <dbReference type="Proteomes" id="UP000612282"/>
    </source>
</evidence>
<dbReference type="Gene3D" id="3.20.20.450">
    <property type="entry name" value="EAL domain"/>
    <property type="match status" value="1"/>
</dbReference>
<evidence type="ECO:0000313" key="4">
    <source>
        <dbReference type="EMBL" id="GID60821.1"/>
    </source>
</evidence>
<dbReference type="Pfam" id="PF13426">
    <property type="entry name" value="PAS_9"/>
    <property type="match status" value="1"/>
</dbReference>
<feature type="domain" description="EAL" evidence="2">
    <location>
        <begin position="552"/>
        <end position="808"/>
    </location>
</feature>
<dbReference type="InterPro" id="IPR000160">
    <property type="entry name" value="GGDEF_dom"/>
</dbReference>
<dbReference type="EMBL" id="BOMG01000115">
    <property type="protein sequence ID" value="GID60821.1"/>
    <property type="molecule type" value="Genomic_DNA"/>
</dbReference>
<dbReference type="CDD" id="cd01949">
    <property type="entry name" value="GGDEF"/>
    <property type="match status" value="1"/>
</dbReference>
<sequence>MIDDEARVRAWQAVPDESLRMALDHASSGMTLVDDSGRYLWVNAAFAGFLGYTVAELLGRYFGDFTLEQDHAADVAAVGDLMSGARRAVLREKQYRHRDGAILPALVSSSLIQPVPEGPWQLLSTIESLAERQAARERLAEVASAVDGIVTVDERGIVVAWNHGAERLFGRIAADMLGSPLAVVIPARRQVEHGTIFAELVAGGSPLIGTTIEVTAVHADGHELLTELSLSTWTHDGLPRFTAIVRDVTVHRRAERAAALIRFAAVTANSADTFAAAASAVLREVCARLQWHAGHAWTGAGEPVGWHESGEAHPVPSVVPFEAVTRIVTDGGGAGSAVSVPMLTGGEVAGMLVFRLPAGVPAPDHDVLQALEQIGLALGRVVERQRTSDALAWQATHDPVTDLANRRLLTERIRDGRHRALLLINLDRFRIINDALGYALGDQILRLAGERLLSVTGEDDLVARLSADEFVVLAQDQTDLAQRLLAVLREPMTIGGHEFRLGASIGIRPLTGSHRPAAVLRDADAALRQAKSRGKDQVVVFDDALAGTAEQRFDDELALARAITGDELVLHYQPIIDLQSGQPSGAEALVRWHRPGHGMIAPDRFIPLAEETGLIVDLGRWVLRQACRDAAVWAVEAPALAEASVSVNVSARQLTHPNFIGDLDAALADSTLPAGRLILEVTESALISEPETAMDTLRAVRARGVQVALDDFGTGYSSLSYVQRLPATILKIDKSFVDPITEDAVGTALTEVVVKLAEATGLRTVAEGVENAVQAAALRRLGCHRGQGFVWSRPVPQSDLHHVLTQLSGDPALVRPPGR</sequence>
<dbReference type="SUPFAM" id="SSF141868">
    <property type="entry name" value="EAL domain-like"/>
    <property type="match status" value="1"/>
</dbReference>
<dbReference type="SUPFAM" id="SSF55073">
    <property type="entry name" value="Nucleotide cyclase"/>
    <property type="match status" value="1"/>
</dbReference>
<dbReference type="Pfam" id="PF00563">
    <property type="entry name" value="EAL"/>
    <property type="match status" value="1"/>
</dbReference>
<dbReference type="Gene3D" id="3.30.70.270">
    <property type="match status" value="1"/>
</dbReference>
<protein>
    <submittedName>
        <fullName evidence="4">GGDEF domain-containing protein</fullName>
    </submittedName>
</protein>
<dbReference type="PANTHER" id="PTHR44757:SF2">
    <property type="entry name" value="BIOFILM ARCHITECTURE MAINTENANCE PROTEIN MBAA"/>
    <property type="match status" value="1"/>
</dbReference>
<dbReference type="Gene3D" id="3.30.450.20">
    <property type="entry name" value="PAS domain"/>
    <property type="match status" value="2"/>
</dbReference>
<feature type="domain" description="GGDEF" evidence="3">
    <location>
        <begin position="417"/>
        <end position="543"/>
    </location>
</feature>
<dbReference type="SUPFAM" id="SSF55785">
    <property type="entry name" value="PYP-like sensor domain (PAS domain)"/>
    <property type="match status" value="2"/>
</dbReference>
<organism evidence="4 5">
    <name type="scientific">Actinoplanes couchii</name>
    <dbReference type="NCBI Taxonomy" id="403638"/>
    <lineage>
        <taxon>Bacteria</taxon>
        <taxon>Bacillati</taxon>
        <taxon>Actinomycetota</taxon>
        <taxon>Actinomycetes</taxon>
        <taxon>Micromonosporales</taxon>
        <taxon>Micromonosporaceae</taxon>
        <taxon>Actinoplanes</taxon>
    </lineage>
</organism>
<dbReference type="Pfam" id="PF00990">
    <property type="entry name" value="GGDEF"/>
    <property type="match status" value="1"/>
</dbReference>
<dbReference type="SMART" id="SM00267">
    <property type="entry name" value="GGDEF"/>
    <property type="match status" value="1"/>
</dbReference>
<dbReference type="CDD" id="cd01948">
    <property type="entry name" value="EAL"/>
    <property type="match status" value="1"/>
</dbReference>
<dbReference type="InterPro" id="IPR035965">
    <property type="entry name" value="PAS-like_dom_sf"/>
</dbReference>
<accession>A0ABQ3XQN2</accession>
<feature type="domain" description="PAS" evidence="1">
    <location>
        <begin position="15"/>
        <end position="85"/>
    </location>
</feature>
<dbReference type="PROSITE" id="PS50887">
    <property type="entry name" value="GGDEF"/>
    <property type="match status" value="1"/>
</dbReference>
<dbReference type="InterPro" id="IPR013767">
    <property type="entry name" value="PAS_fold"/>
</dbReference>
<dbReference type="InterPro" id="IPR035919">
    <property type="entry name" value="EAL_sf"/>
</dbReference>
<feature type="domain" description="PAS" evidence="1">
    <location>
        <begin position="132"/>
        <end position="178"/>
    </location>
</feature>
<evidence type="ECO:0000259" key="2">
    <source>
        <dbReference type="PROSITE" id="PS50883"/>
    </source>
</evidence>
<reference evidence="4 5" key="1">
    <citation type="submission" date="2021-01" db="EMBL/GenBank/DDBJ databases">
        <title>Whole genome shotgun sequence of Actinoplanes couchii NBRC 106145.</title>
        <authorList>
            <person name="Komaki H."/>
            <person name="Tamura T."/>
        </authorList>
    </citation>
    <scope>NUCLEOTIDE SEQUENCE [LARGE SCALE GENOMIC DNA]</scope>
    <source>
        <strain evidence="4 5">NBRC 106145</strain>
    </source>
</reference>